<sequence length="284" mass="32505">MERVSLSFYTGQFHILDFCHIIVRVSPFRHFPFNFLVILNHGFHAVVLSTGFTIAHCPWCIITSILILTSPPVFRIKLHPGFFRYLKNGPFPEHIQTVLKFEGCGANFIDSKLPYSPRTKNRRISSFVAMSPAEQFTASLGPFILEADGQNWMRILHVSDIFPVIISRVGRTAEGPGLEQCRNPIHPSTDNISDAAVYLLTFAGYNLEQTEDECVRLYGDGDEEKENSILYLTNVMDFSRRPHLDFQDVIFDISAIDTLMPPFNETNLYTDTTIPEDRLQRYLH</sequence>
<proteinExistence type="predicted"/>
<protein>
    <submittedName>
        <fullName evidence="1">Uncharacterized protein</fullName>
    </submittedName>
</protein>
<feature type="non-terminal residue" evidence="1">
    <location>
        <position position="284"/>
    </location>
</feature>
<dbReference type="Proteomes" id="UP000663671">
    <property type="component" value="Chromosome 2"/>
</dbReference>
<organism evidence="1 2">
    <name type="scientific">Ajellomyces capsulatus</name>
    <name type="common">Darling's disease fungus</name>
    <name type="synonym">Histoplasma capsulatum</name>
    <dbReference type="NCBI Taxonomy" id="5037"/>
    <lineage>
        <taxon>Eukaryota</taxon>
        <taxon>Fungi</taxon>
        <taxon>Dikarya</taxon>
        <taxon>Ascomycota</taxon>
        <taxon>Pezizomycotina</taxon>
        <taxon>Eurotiomycetes</taxon>
        <taxon>Eurotiomycetidae</taxon>
        <taxon>Onygenales</taxon>
        <taxon>Ajellomycetaceae</taxon>
        <taxon>Histoplasma</taxon>
    </lineage>
</organism>
<reference evidence="1" key="1">
    <citation type="submission" date="2021-01" db="EMBL/GenBank/DDBJ databases">
        <title>Chromosome-level genome assembly of a human fungal pathogen reveals clustering of transcriptionally co-regulated genes.</title>
        <authorList>
            <person name="Voorhies M."/>
            <person name="Cohen S."/>
            <person name="Shea T.P."/>
            <person name="Petrus S."/>
            <person name="Munoz J.F."/>
            <person name="Poplawski S."/>
            <person name="Goldman W.E."/>
            <person name="Michael T."/>
            <person name="Cuomo C.A."/>
            <person name="Sil A."/>
            <person name="Beyhan S."/>
        </authorList>
    </citation>
    <scope>NUCLEOTIDE SEQUENCE</scope>
    <source>
        <strain evidence="1">WU24</strain>
    </source>
</reference>
<gene>
    <name evidence="1" type="ORF">I7I51_08357</name>
</gene>
<accession>A0A8A1M409</accession>
<name>A0A8A1M409_AJECA</name>
<dbReference type="EMBL" id="CP069109">
    <property type="protein sequence ID" value="QSS58927.1"/>
    <property type="molecule type" value="Genomic_DNA"/>
</dbReference>
<evidence type="ECO:0000313" key="2">
    <source>
        <dbReference type="Proteomes" id="UP000663671"/>
    </source>
</evidence>
<dbReference type="AlphaFoldDB" id="A0A8A1M409"/>
<dbReference type="OrthoDB" id="4182162at2759"/>
<dbReference type="VEuPathDB" id="FungiDB:I7I51_08357"/>
<evidence type="ECO:0000313" key="1">
    <source>
        <dbReference type="EMBL" id="QSS58927.1"/>
    </source>
</evidence>